<dbReference type="GO" id="GO:0003677">
    <property type="term" value="F:DNA binding"/>
    <property type="evidence" value="ECO:0007669"/>
    <property type="project" value="InterPro"/>
</dbReference>
<reference evidence="2 3" key="1">
    <citation type="journal article" date="2015" name="Nature">
        <title>rRNA introns, odd ribosomes, and small enigmatic genomes across a large radiation of phyla.</title>
        <authorList>
            <person name="Brown C.T."/>
            <person name="Hug L.A."/>
            <person name="Thomas B.C."/>
            <person name="Sharon I."/>
            <person name="Castelle C.J."/>
            <person name="Singh A."/>
            <person name="Wilkins M.J."/>
            <person name="Williams K.H."/>
            <person name="Banfield J.F."/>
        </authorList>
    </citation>
    <scope>NUCLEOTIDE SEQUENCE [LARGE SCALE GENOMIC DNA]</scope>
</reference>
<dbReference type="Proteomes" id="UP000034004">
    <property type="component" value="Unassembled WGS sequence"/>
</dbReference>
<dbReference type="Gene3D" id="3.30.70.1290">
    <property type="entry name" value="Transposase IS200-like"/>
    <property type="match status" value="1"/>
</dbReference>
<gene>
    <name evidence="2" type="ORF">UR56_C0003G0021</name>
</gene>
<feature type="domain" description="Transposase IS200-like" evidence="1">
    <location>
        <begin position="6"/>
        <end position="146"/>
    </location>
</feature>
<dbReference type="SUPFAM" id="SSF143422">
    <property type="entry name" value="Transposase IS200-like"/>
    <property type="match status" value="1"/>
</dbReference>
<dbReference type="EMBL" id="LBPR01000003">
    <property type="protein sequence ID" value="KKP62914.1"/>
    <property type="molecule type" value="Genomic_DNA"/>
</dbReference>
<evidence type="ECO:0000259" key="1">
    <source>
        <dbReference type="SMART" id="SM01321"/>
    </source>
</evidence>
<dbReference type="SMART" id="SM01321">
    <property type="entry name" value="Y1_Tnp"/>
    <property type="match status" value="1"/>
</dbReference>
<dbReference type="Pfam" id="PF01797">
    <property type="entry name" value="Y1_Tnp"/>
    <property type="match status" value="1"/>
</dbReference>
<sequence>MRNKFYDDCFYHVFNKSIANFGIFAKSKNSLKFIDTLDYYNDLKTKISLSVYLRKNSLHTNLLIPKDNSIAKIISYCIMPDHYHLLVKIIHANKFSKYINNVESSFTRYFNIKNNRKGPLWQSRFKSVIIESNEHLLHVSRYIHLNPTTNYLVDNPEDWNLSSYKDLISNEKYLKEYIKEISIDSCLDYKKFVEDNKDYQKKLKHIKKLMID</sequence>
<evidence type="ECO:0000313" key="2">
    <source>
        <dbReference type="EMBL" id="KKP62914.1"/>
    </source>
</evidence>
<organism evidence="2 3">
    <name type="scientific">Candidatus Roizmanbacteria bacterium GW2011_GWC2_34_23</name>
    <dbReference type="NCBI Taxonomy" id="1618484"/>
    <lineage>
        <taxon>Bacteria</taxon>
        <taxon>Candidatus Roizmaniibacteriota</taxon>
    </lineage>
</organism>
<name>A0A0G0B0R1_9BACT</name>
<accession>A0A0G0B0R1</accession>
<dbReference type="InterPro" id="IPR036515">
    <property type="entry name" value="Transposase_17_sf"/>
</dbReference>
<evidence type="ECO:0000313" key="3">
    <source>
        <dbReference type="Proteomes" id="UP000034004"/>
    </source>
</evidence>
<protein>
    <recommendedName>
        <fullName evidence="1">Transposase IS200-like domain-containing protein</fullName>
    </recommendedName>
</protein>
<dbReference type="InterPro" id="IPR002686">
    <property type="entry name" value="Transposase_17"/>
</dbReference>
<dbReference type="PANTHER" id="PTHR34322:SF2">
    <property type="entry name" value="TRANSPOSASE IS200-LIKE DOMAIN-CONTAINING PROTEIN"/>
    <property type="match status" value="1"/>
</dbReference>
<dbReference type="GO" id="GO:0006313">
    <property type="term" value="P:DNA transposition"/>
    <property type="evidence" value="ECO:0007669"/>
    <property type="project" value="InterPro"/>
</dbReference>
<dbReference type="PATRIC" id="fig|1618484.3.peg.167"/>
<dbReference type="AlphaFoldDB" id="A0A0G0B0R1"/>
<proteinExistence type="predicted"/>
<dbReference type="GO" id="GO:0004803">
    <property type="term" value="F:transposase activity"/>
    <property type="evidence" value="ECO:0007669"/>
    <property type="project" value="InterPro"/>
</dbReference>
<comment type="caution">
    <text evidence="2">The sequence shown here is derived from an EMBL/GenBank/DDBJ whole genome shotgun (WGS) entry which is preliminary data.</text>
</comment>
<dbReference type="PANTHER" id="PTHR34322">
    <property type="entry name" value="TRANSPOSASE, Y1_TNP DOMAIN-CONTAINING"/>
    <property type="match status" value="1"/>
</dbReference>